<dbReference type="Gene3D" id="3.40.710.10">
    <property type="entry name" value="DD-peptidase/beta-lactamase superfamily"/>
    <property type="match status" value="1"/>
</dbReference>
<dbReference type="Gene3D" id="1.10.3810.10">
    <property type="entry name" value="Biosynthetic peptidoglycan transglycosylase-like"/>
    <property type="match status" value="1"/>
</dbReference>
<dbReference type="PROSITE" id="PS51257">
    <property type="entry name" value="PROKAR_LIPOPROTEIN"/>
    <property type="match status" value="1"/>
</dbReference>
<dbReference type="InterPro" id="IPR001264">
    <property type="entry name" value="Glyco_trans_51"/>
</dbReference>
<comment type="similarity">
    <text evidence="4">In the N-terminal section; belongs to the glycosyltransferase 51 family.</text>
</comment>
<keyword evidence="17" id="KW-1185">Reference proteome</keyword>
<keyword evidence="9" id="KW-0378">Hydrolase</keyword>
<comment type="similarity">
    <text evidence="3">In the C-terminal section; belongs to the transpeptidase family.</text>
</comment>
<evidence type="ECO:0000313" key="17">
    <source>
        <dbReference type="Proteomes" id="UP001156706"/>
    </source>
</evidence>
<evidence type="ECO:0000256" key="9">
    <source>
        <dbReference type="ARBA" id="ARBA00022801"/>
    </source>
</evidence>
<keyword evidence="10" id="KW-0511">Multifunctional enzyme</keyword>
<protein>
    <recommendedName>
        <fullName evidence="11">peptidoglycan glycosyltransferase</fullName>
        <ecNumber evidence="11">2.4.99.28</ecNumber>
    </recommendedName>
</protein>
<dbReference type="InterPro" id="IPR001460">
    <property type="entry name" value="PCN-bd_Tpept"/>
</dbReference>
<dbReference type="PANTHER" id="PTHR32282">
    <property type="entry name" value="BINDING PROTEIN TRANSPEPTIDASE, PUTATIVE-RELATED"/>
    <property type="match status" value="1"/>
</dbReference>
<evidence type="ECO:0000256" key="11">
    <source>
        <dbReference type="ARBA" id="ARBA00044770"/>
    </source>
</evidence>
<evidence type="ECO:0000313" key="16">
    <source>
        <dbReference type="EMBL" id="GLR12092.1"/>
    </source>
</evidence>
<evidence type="ECO:0000256" key="4">
    <source>
        <dbReference type="ARBA" id="ARBA00007739"/>
    </source>
</evidence>
<dbReference type="SUPFAM" id="SSF53955">
    <property type="entry name" value="Lysozyme-like"/>
    <property type="match status" value="1"/>
</dbReference>
<gene>
    <name evidence="16" type="ORF">GCM10007907_08820</name>
</gene>
<evidence type="ECO:0000256" key="12">
    <source>
        <dbReference type="ARBA" id="ARBA00049902"/>
    </source>
</evidence>
<feature type="domain" description="Penicillin-binding C-terminal" evidence="15">
    <location>
        <begin position="626"/>
        <end position="705"/>
    </location>
</feature>
<comment type="catalytic activity">
    <reaction evidence="12">
        <text>[GlcNAc-(1-&gt;4)-Mur2Ac(oyl-L-Ala-gamma-D-Glu-L-Lys-D-Ala-D-Ala)](n)-di-trans,octa-cis-undecaprenyl diphosphate + beta-D-GlcNAc-(1-&gt;4)-Mur2Ac(oyl-L-Ala-gamma-D-Glu-L-Lys-D-Ala-D-Ala)-di-trans,octa-cis-undecaprenyl diphosphate = [GlcNAc-(1-&gt;4)-Mur2Ac(oyl-L-Ala-gamma-D-Glu-L-Lys-D-Ala-D-Ala)](n+1)-di-trans,octa-cis-undecaprenyl diphosphate + di-trans,octa-cis-undecaprenyl diphosphate + H(+)</text>
        <dbReference type="Rhea" id="RHEA:23708"/>
        <dbReference type="Rhea" id="RHEA-COMP:9602"/>
        <dbReference type="Rhea" id="RHEA-COMP:9603"/>
        <dbReference type="ChEBI" id="CHEBI:15378"/>
        <dbReference type="ChEBI" id="CHEBI:58405"/>
        <dbReference type="ChEBI" id="CHEBI:60033"/>
        <dbReference type="ChEBI" id="CHEBI:78435"/>
        <dbReference type="EC" id="2.4.99.28"/>
    </reaction>
</comment>
<evidence type="ECO:0000259" key="13">
    <source>
        <dbReference type="Pfam" id="PF00905"/>
    </source>
</evidence>
<evidence type="ECO:0000256" key="8">
    <source>
        <dbReference type="ARBA" id="ARBA00022679"/>
    </source>
</evidence>
<evidence type="ECO:0000256" key="2">
    <source>
        <dbReference type="ARBA" id="ARBA00004752"/>
    </source>
</evidence>
<evidence type="ECO:0000256" key="6">
    <source>
        <dbReference type="ARBA" id="ARBA00022670"/>
    </source>
</evidence>
<feature type="domain" description="Penicillin-binding protein transpeptidase" evidence="13">
    <location>
        <begin position="313"/>
        <end position="562"/>
    </location>
</feature>
<dbReference type="InterPro" id="IPR011815">
    <property type="entry name" value="PBP_1c"/>
</dbReference>
<evidence type="ECO:0000256" key="10">
    <source>
        <dbReference type="ARBA" id="ARBA00023268"/>
    </source>
</evidence>
<evidence type="ECO:0000256" key="5">
    <source>
        <dbReference type="ARBA" id="ARBA00022645"/>
    </source>
</evidence>
<evidence type="ECO:0000259" key="14">
    <source>
        <dbReference type="Pfam" id="PF00912"/>
    </source>
</evidence>
<comment type="caution">
    <text evidence="16">The sequence shown here is derived from an EMBL/GenBank/DDBJ whole genome shotgun (WGS) entry which is preliminary data.</text>
</comment>
<comment type="pathway">
    <text evidence="2">Cell wall biogenesis; peptidoglycan biosynthesis.</text>
</comment>
<dbReference type="PANTHER" id="PTHR32282:SF15">
    <property type="entry name" value="PENICILLIN-BINDING PROTEIN 1C"/>
    <property type="match status" value="1"/>
</dbReference>
<dbReference type="NCBIfam" id="TIGR02073">
    <property type="entry name" value="PBP_1c"/>
    <property type="match status" value="1"/>
</dbReference>
<dbReference type="InterPro" id="IPR036950">
    <property type="entry name" value="PBP_transglycosylase"/>
</dbReference>
<keyword evidence="5" id="KW-0121">Carboxypeptidase</keyword>
<accession>A0ABQ5YAW9</accession>
<dbReference type="Pfam" id="PF00912">
    <property type="entry name" value="Transgly"/>
    <property type="match status" value="1"/>
</dbReference>
<dbReference type="EMBL" id="BSOG01000001">
    <property type="protein sequence ID" value="GLR12092.1"/>
    <property type="molecule type" value="Genomic_DNA"/>
</dbReference>
<keyword evidence="7" id="KW-0328">Glycosyltransferase</keyword>
<dbReference type="InterPro" id="IPR009647">
    <property type="entry name" value="PBP_C"/>
</dbReference>
<feature type="domain" description="Glycosyl transferase family 51" evidence="14">
    <location>
        <begin position="61"/>
        <end position="231"/>
    </location>
</feature>
<evidence type="ECO:0000256" key="1">
    <source>
        <dbReference type="ARBA" id="ARBA00004377"/>
    </source>
</evidence>
<keyword evidence="6" id="KW-0645">Protease</keyword>
<keyword evidence="8" id="KW-0808">Transferase</keyword>
<organism evidence="16 17">
    <name type="scientific">Chitinimonas prasina</name>
    <dbReference type="NCBI Taxonomy" id="1434937"/>
    <lineage>
        <taxon>Bacteria</taxon>
        <taxon>Pseudomonadati</taxon>
        <taxon>Pseudomonadota</taxon>
        <taxon>Betaproteobacteria</taxon>
        <taxon>Neisseriales</taxon>
        <taxon>Chitinibacteraceae</taxon>
        <taxon>Chitinimonas</taxon>
    </lineage>
</organism>
<evidence type="ECO:0000256" key="7">
    <source>
        <dbReference type="ARBA" id="ARBA00022676"/>
    </source>
</evidence>
<comment type="subcellular location">
    <subcellularLocation>
        <location evidence="1">Cell inner membrane</location>
        <topology evidence="1">Single-pass membrane protein</topology>
    </subcellularLocation>
</comment>
<evidence type="ECO:0000259" key="15">
    <source>
        <dbReference type="Pfam" id="PF06832"/>
    </source>
</evidence>
<dbReference type="InterPro" id="IPR012338">
    <property type="entry name" value="Beta-lactam/transpept-like"/>
</dbReference>
<dbReference type="InterPro" id="IPR023346">
    <property type="entry name" value="Lysozyme-like_dom_sf"/>
</dbReference>
<name>A0ABQ5YAW9_9NEIS</name>
<dbReference type="Proteomes" id="UP001156706">
    <property type="component" value="Unassembled WGS sequence"/>
</dbReference>
<dbReference type="InterPro" id="IPR050396">
    <property type="entry name" value="Glycosyltr_51/Transpeptidase"/>
</dbReference>
<dbReference type="Pfam" id="PF00905">
    <property type="entry name" value="Transpeptidase"/>
    <property type="match status" value="1"/>
</dbReference>
<reference evidence="17" key="1">
    <citation type="journal article" date="2019" name="Int. J. Syst. Evol. Microbiol.">
        <title>The Global Catalogue of Microorganisms (GCM) 10K type strain sequencing project: providing services to taxonomists for standard genome sequencing and annotation.</title>
        <authorList>
            <consortium name="The Broad Institute Genomics Platform"/>
            <consortium name="The Broad Institute Genome Sequencing Center for Infectious Disease"/>
            <person name="Wu L."/>
            <person name="Ma J."/>
        </authorList>
    </citation>
    <scope>NUCLEOTIDE SEQUENCE [LARGE SCALE GENOMIC DNA]</scope>
    <source>
        <strain evidence="17">NBRC 110044</strain>
    </source>
</reference>
<sequence>MKRSNTSRNTVSDRARWPGFRTFMTGLVLLGLTACSVPPPPTSVQQAWRSSEALLLDRHGQPLQQTRVDKQARRLAWVPLKQLPAELGSSVLAAEDRRFHEHGGVDWLALFGAARDTAGGDTRGASTITMQLAGLLDDSLSPADGRRSLWQKIMQMRVAGHLEADWNKPEILEAYLNLAPFRGELVGIDAVSRVLLGKAPSELDQRDSLILASLLRAPNARPERVAQRACALALSLPRPPACPALRAYTLAVLNAPQQPLPGPADSPELLPQLQPQAGQQLRTTLDARLQRQVRAQLREQLAQLYGRNVRDAAAVVLDNASGEVLAWVGTPGAGGSARFVDGVLAPRQAGSTLKPFLYGLAMERQLITAATLLDDSPVALATPAGQYVPQNYDRSFRGPVSVRTSLASSLNIPAVRTLLLVGLDDFHGRLRQLGLQLDRPAAHYGYGLALGSAEVRLIDLANAYRSLANGGQLSPWRLVAAAPVPGRQVSDRATSWLVGDILADRGARAAAFGFDNALATPVWAAVKTGTSKDMRDNWAVGYTARHTVAVWVGNADGEAMWDVSGVSGAAPAWRAIIALLGQPGEPPGPPVGLEQRMLRYLPAVEAPRQEYFLAGTATDTVELTGNQPGPAIVYPAEGLIVALDPDIPAARQRIWLRASNAEGLHWLLNGQQLGRADADLAWTPSPGQHQLALQDAQGRTKRQVIFQVRGQYGR</sequence>
<proteinExistence type="inferred from homology"/>
<evidence type="ECO:0000256" key="3">
    <source>
        <dbReference type="ARBA" id="ARBA00007090"/>
    </source>
</evidence>
<dbReference type="SUPFAM" id="SSF56601">
    <property type="entry name" value="beta-lactamase/transpeptidase-like"/>
    <property type="match status" value="1"/>
</dbReference>
<dbReference type="Pfam" id="PF06832">
    <property type="entry name" value="BiPBP_C"/>
    <property type="match status" value="1"/>
</dbReference>
<dbReference type="EC" id="2.4.99.28" evidence="11"/>